<dbReference type="PANTHER" id="PTHR46036">
    <property type="entry name" value="LACTOYLGLUTATHIONE LYASE"/>
    <property type="match status" value="1"/>
</dbReference>
<dbReference type="InterPro" id="IPR037523">
    <property type="entry name" value="VOC_core"/>
</dbReference>
<comment type="similarity">
    <text evidence="2 10">Belongs to the glyoxalase I family.</text>
</comment>
<dbReference type="InterPro" id="IPR004360">
    <property type="entry name" value="Glyas_Fos-R_dOase_dom"/>
</dbReference>
<dbReference type="PROSITE" id="PS00934">
    <property type="entry name" value="GLYOXALASE_I_1"/>
    <property type="match status" value="1"/>
</dbReference>
<dbReference type="Proteomes" id="UP000318126">
    <property type="component" value="Unassembled WGS sequence"/>
</dbReference>
<comment type="pathway">
    <text evidence="1 10">Secondary metabolite metabolism; methylglyoxal degradation; (R)-lactate from methylglyoxal: step 1/2.</text>
</comment>
<keyword evidence="9" id="KW-0862">Zinc</keyword>
<evidence type="ECO:0000256" key="9">
    <source>
        <dbReference type="PIRSR" id="PIRSR604361-3"/>
    </source>
</evidence>
<dbReference type="GO" id="GO:0046872">
    <property type="term" value="F:metal ion binding"/>
    <property type="evidence" value="ECO:0007669"/>
    <property type="project" value="UniProtKB-UniRule"/>
</dbReference>
<feature type="binding site" evidence="9">
    <location>
        <position position="76"/>
    </location>
    <ligand>
        <name>Zn(2+)</name>
        <dbReference type="ChEBI" id="CHEBI:29105"/>
        <note>ligand shared between dimeric partners</note>
    </ligand>
</feature>
<evidence type="ECO:0000256" key="8">
    <source>
        <dbReference type="PIRSR" id="PIRSR604361-1"/>
    </source>
</evidence>
<dbReference type="GO" id="GO:0004462">
    <property type="term" value="F:lactoylglutathione lyase activity"/>
    <property type="evidence" value="ECO:0007669"/>
    <property type="project" value="UniProtKB-UniRule"/>
</dbReference>
<dbReference type="UniPathway" id="UPA00619">
    <property type="reaction ID" value="UER00675"/>
</dbReference>
<evidence type="ECO:0000256" key="3">
    <source>
        <dbReference type="ARBA" id="ARBA00012081"/>
    </source>
</evidence>
<dbReference type="EC" id="4.4.1.5" evidence="3 10"/>
<evidence type="ECO:0000256" key="6">
    <source>
        <dbReference type="ARBA" id="ARBA00023239"/>
    </source>
</evidence>
<feature type="binding site" evidence="9">
    <location>
        <position position="124"/>
    </location>
    <ligand>
        <name>Zn(2+)</name>
        <dbReference type="ChEBI" id="CHEBI:29105"/>
        <note>ligand shared between dimeric partners</note>
    </ligand>
</feature>
<dbReference type="Gene3D" id="3.10.180.10">
    <property type="entry name" value="2,3-Dihydroxybiphenyl 1,2-Dioxygenase, domain 1"/>
    <property type="match status" value="1"/>
</dbReference>
<dbReference type="PROSITE" id="PS00935">
    <property type="entry name" value="GLYOXALASE_I_2"/>
    <property type="match status" value="1"/>
</dbReference>
<evidence type="ECO:0000259" key="11">
    <source>
        <dbReference type="PROSITE" id="PS51819"/>
    </source>
</evidence>
<dbReference type="PROSITE" id="PS51819">
    <property type="entry name" value="VOC"/>
    <property type="match status" value="1"/>
</dbReference>
<dbReference type="GO" id="GO:0005737">
    <property type="term" value="C:cytoplasm"/>
    <property type="evidence" value="ECO:0007669"/>
    <property type="project" value="TreeGrafter"/>
</dbReference>
<comment type="cofactor">
    <cofactor evidence="10">
        <name>Ni(2+)</name>
        <dbReference type="ChEBI" id="CHEBI:49786"/>
    </cofactor>
    <text evidence="10">Binds 1 nickel ion per subunit.</text>
</comment>
<dbReference type="OrthoDB" id="9789841at2"/>
<dbReference type="SUPFAM" id="SSF54593">
    <property type="entry name" value="Glyoxalase/Bleomycin resistance protein/Dihydroxybiphenyl dioxygenase"/>
    <property type="match status" value="1"/>
</dbReference>
<feature type="active site" description="Proton donor/acceptor" evidence="8">
    <location>
        <position position="124"/>
    </location>
</feature>
<comment type="cofactor">
    <cofactor evidence="9">
        <name>Zn(2+)</name>
        <dbReference type="ChEBI" id="CHEBI:29105"/>
    </cofactor>
    <text evidence="9">Binds 1 zinc ion per subunit. In the homodimer, two zinc ions are bound between subunits.</text>
</comment>
<dbReference type="PANTHER" id="PTHR46036:SF5">
    <property type="entry name" value="LACTOYLGLUTATHIONE LYASE"/>
    <property type="match status" value="1"/>
</dbReference>
<gene>
    <name evidence="12" type="primary">gloA</name>
    <name evidence="12" type="ORF">FN961_12465</name>
</gene>
<dbReference type="EMBL" id="VKGK01000014">
    <property type="protein sequence ID" value="TRY13939.1"/>
    <property type="molecule type" value="Genomic_DNA"/>
</dbReference>
<comment type="catalytic activity">
    <reaction evidence="7 10">
        <text>(R)-S-lactoylglutathione = methylglyoxal + glutathione</text>
        <dbReference type="Rhea" id="RHEA:19069"/>
        <dbReference type="ChEBI" id="CHEBI:17158"/>
        <dbReference type="ChEBI" id="CHEBI:57474"/>
        <dbReference type="ChEBI" id="CHEBI:57925"/>
        <dbReference type="EC" id="4.4.1.5"/>
    </reaction>
</comment>
<dbReference type="InterPro" id="IPR018146">
    <property type="entry name" value="Glyoxalase_1_CS"/>
</dbReference>
<dbReference type="InterPro" id="IPR004361">
    <property type="entry name" value="Glyoxalase_1"/>
</dbReference>
<evidence type="ECO:0000313" key="13">
    <source>
        <dbReference type="Proteomes" id="UP000318126"/>
    </source>
</evidence>
<keyword evidence="5 9" id="KW-0479">Metal-binding</keyword>
<protein>
    <recommendedName>
        <fullName evidence="3 10">Lactoylglutathione lyase</fullName>
        <ecNumber evidence="3 10">4.4.1.5</ecNumber>
    </recommendedName>
    <alternativeName>
        <fullName evidence="10">Glyoxalase I</fullName>
    </alternativeName>
</protein>
<dbReference type="Pfam" id="PF00903">
    <property type="entry name" value="Glyoxalase"/>
    <property type="match status" value="1"/>
</dbReference>
<proteinExistence type="inferred from homology"/>
<evidence type="ECO:0000256" key="2">
    <source>
        <dbReference type="ARBA" id="ARBA00010363"/>
    </source>
</evidence>
<dbReference type="RefSeq" id="WP_144040509.1">
    <property type="nucleotide sequence ID" value="NZ_BMPL01000014.1"/>
</dbReference>
<name>A0A553JN97_SHEHA</name>
<sequence>MSQLLHTMLRVTNLDASITFYTQVLGMKLLRKSENSEYRYTLAFVGFDDESTGSAVIELTYNWDTDSYDHGTAFGHIAIGEEDIYARCKAIEAAGGKIVRAPGPVAGGSTEIAFVEDPDGYKIEFIQMSSAQHGLG</sequence>
<keyword evidence="6 10" id="KW-0456">Lyase</keyword>
<keyword evidence="13" id="KW-1185">Reference proteome</keyword>
<evidence type="ECO:0000256" key="7">
    <source>
        <dbReference type="ARBA" id="ARBA00048273"/>
    </source>
</evidence>
<evidence type="ECO:0000256" key="10">
    <source>
        <dbReference type="RuleBase" id="RU361179"/>
    </source>
</evidence>
<accession>A0A553JN97</accession>
<evidence type="ECO:0000256" key="1">
    <source>
        <dbReference type="ARBA" id="ARBA00005008"/>
    </source>
</evidence>
<comment type="caution">
    <text evidence="12">The sequence shown here is derived from an EMBL/GenBank/DDBJ whole genome shotgun (WGS) entry which is preliminary data.</text>
</comment>
<keyword evidence="4 10" id="KW-0533">Nickel</keyword>
<organism evidence="12 13">
    <name type="scientific">Shewanella hanedai</name>
    <name type="common">Alteromonas hanedai</name>
    <dbReference type="NCBI Taxonomy" id="25"/>
    <lineage>
        <taxon>Bacteria</taxon>
        <taxon>Pseudomonadati</taxon>
        <taxon>Pseudomonadota</taxon>
        <taxon>Gammaproteobacteria</taxon>
        <taxon>Alteromonadales</taxon>
        <taxon>Shewanellaceae</taxon>
        <taxon>Shewanella</taxon>
    </lineage>
</organism>
<evidence type="ECO:0000256" key="5">
    <source>
        <dbReference type="ARBA" id="ARBA00022723"/>
    </source>
</evidence>
<dbReference type="AlphaFoldDB" id="A0A553JN97"/>
<evidence type="ECO:0000313" key="12">
    <source>
        <dbReference type="EMBL" id="TRY13939.1"/>
    </source>
</evidence>
<comment type="function">
    <text evidence="10">Catalyzes the conversion of hemimercaptal, formed from methylglyoxal and glutathione, to S-lactoylglutathione.</text>
</comment>
<dbReference type="NCBIfam" id="TIGR00068">
    <property type="entry name" value="glyox_I"/>
    <property type="match status" value="1"/>
</dbReference>
<dbReference type="GO" id="GO:0019243">
    <property type="term" value="P:methylglyoxal catabolic process to D-lactate via S-lactoyl-glutathione"/>
    <property type="evidence" value="ECO:0007669"/>
    <property type="project" value="TreeGrafter"/>
</dbReference>
<feature type="binding site" evidence="9">
    <location>
        <position position="58"/>
    </location>
    <ligand>
        <name>Zn(2+)</name>
        <dbReference type="ChEBI" id="CHEBI:29105"/>
        <note>ligand shared between dimeric partners</note>
    </ligand>
</feature>
<reference evidence="13" key="1">
    <citation type="submission" date="2019-07" db="EMBL/GenBank/DDBJ databases">
        <title>Shewanella sp. YLB-08 draft genomic sequence.</title>
        <authorList>
            <person name="Yu L."/>
        </authorList>
    </citation>
    <scope>NUCLEOTIDE SEQUENCE [LARGE SCALE GENOMIC DNA]</scope>
    <source>
        <strain evidence="13">JCM 20706</strain>
    </source>
</reference>
<dbReference type="CDD" id="cd16358">
    <property type="entry name" value="GlxI_Ni"/>
    <property type="match status" value="1"/>
</dbReference>
<feature type="domain" description="VOC" evidence="11">
    <location>
        <begin position="3"/>
        <end position="128"/>
    </location>
</feature>
<dbReference type="InterPro" id="IPR029068">
    <property type="entry name" value="Glyas_Bleomycin-R_OHBP_Dase"/>
</dbReference>
<evidence type="ECO:0000256" key="4">
    <source>
        <dbReference type="ARBA" id="ARBA00022596"/>
    </source>
</evidence>